<dbReference type="PANTHER" id="PTHR37319:SF1">
    <property type="entry name" value="TRANSPOSASE TN5 DIMERISATION DOMAIN-CONTAINING PROTEIN"/>
    <property type="match status" value="1"/>
</dbReference>
<dbReference type="Pfam" id="PF02281">
    <property type="entry name" value="Dimer_Tnp_Tn5"/>
    <property type="match status" value="1"/>
</dbReference>
<dbReference type="InterPro" id="IPR002559">
    <property type="entry name" value="Transposase_11"/>
</dbReference>
<dbReference type="Gene3D" id="3.90.350.10">
    <property type="entry name" value="Transposase Inhibitor Protein From Tn5, Chain A, domain 1"/>
    <property type="match status" value="1"/>
</dbReference>
<dbReference type="PANTHER" id="PTHR37319">
    <property type="entry name" value="TRANSPOSASE"/>
    <property type="match status" value="1"/>
</dbReference>
<dbReference type="Pfam" id="PF01609">
    <property type="entry name" value="DDE_Tnp_1"/>
    <property type="match status" value="1"/>
</dbReference>
<protein>
    <submittedName>
        <fullName evidence="5">Transposase</fullName>
    </submittedName>
</protein>
<dbReference type="InterPro" id="IPR003201">
    <property type="entry name" value="Transposase_Tn5"/>
</dbReference>
<dbReference type="InterPro" id="IPR038215">
    <property type="entry name" value="TN5-like_N_sf"/>
</dbReference>
<dbReference type="RefSeq" id="WP_161967211.1">
    <property type="nucleotide sequence ID" value="NZ_NIDE01000001.1"/>
</dbReference>
<reference evidence="6" key="1">
    <citation type="submission" date="2017-06" db="EMBL/GenBank/DDBJ databases">
        <title>Genome analysis of Fimbriiglobus ruber SP5, the first member of the order Planctomycetales with confirmed chitinolytic capability.</title>
        <authorList>
            <person name="Ravin N.V."/>
            <person name="Rakitin A.L."/>
            <person name="Ivanova A.A."/>
            <person name="Beletsky A.V."/>
            <person name="Kulichevskaya I.S."/>
            <person name="Mardanov A.V."/>
            <person name="Dedysh S.N."/>
        </authorList>
    </citation>
    <scope>NUCLEOTIDE SEQUENCE [LARGE SCALE GENOMIC DNA]</scope>
    <source>
        <strain evidence="6">SP5</strain>
    </source>
</reference>
<evidence type="ECO:0000313" key="5">
    <source>
        <dbReference type="EMBL" id="OWK47429.1"/>
    </source>
</evidence>
<dbReference type="InterPro" id="IPR014735">
    <property type="entry name" value="Transposase_Tn5-like_N"/>
</dbReference>
<dbReference type="InterPro" id="IPR047768">
    <property type="entry name" value="Tn5p-like"/>
</dbReference>
<dbReference type="GO" id="GO:0003677">
    <property type="term" value="F:DNA binding"/>
    <property type="evidence" value="ECO:0007669"/>
    <property type="project" value="InterPro"/>
</dbReference>
<dbReference type="EMBL" id="NIDE01000001">
    <property type="protein sequence ID" value="OWK47429.1"/>
    <property type="molecule type" value="Genomic_DNA"/>
</dbReference>
<dbReference type="Gene3D" id="1.10.246.40">
    <property type="entry name" value="Tn5 transposase, domain 1"/>
    <property type="match status" value="1"/>
</dbReference>
<dbReference type="Proteomes" id="UP000214646">
    <property type="component" value="Unassembled WGS sequence"/>
</dbReference>
<dbReference type="AlphaFoldDB" id="A0A225EDQ1"/>
<dbReference type="GO" id="GO:0004803">
    <property type="term" value="F:transposase activity"/>
    <property type="evidence" value="ECO:0007669"/>
    <property type="project" value="InterPro"/>
</dbReference>
<proteinExistence type="predicted"/>
<feature type="domain" description="Transposase IS4-like" evidence="2">
    <location>
        <begin position="185"/>
        <end position="369"/>
    </location>
</feature>
<dbReference type="SUPFAM" id="SSF53098">
    <property type="entry name" value="Ribonuclease H-like"/>
    <property type="match status" value="1"/>
</dbReference>
<dbReference type="GO" id="GO:0006313">
    <property type="term" value="P:DNA transposition"/>
    <property type="evidence" value="ECO:0007669"/>
    <property type="project" value="InterPro"/>
</dbReference>
<evidence type="ECO:0000256" key="1">
    <source>
        <dbReference type="SAM" id="MobiDB-lite"/>
    </source>
</evidence>
<dbReference type="InterPro" id="IPR014737">
    <property type="entry name" value="Transposase_Tn5-like_C"/>
</dbReference>
<dbReference type="NCBIfam" id="NF033590">
    <property type="entry name" value="transpos_IS4_3"/>
    <property type="match status" value="1"/>
</dbReference>
<evidence type="ECO:0000259" key="4">
    <source>
        <dbReference type="Pfam" id="PF14706"/>
    </source>
</evidence>
<feature type="domain" description="Transposase Tn5-like N-terminal" evidence="4">
    <location>
        <begin position="4"/>
        <end position="61"/>
    </location>
</feature>
<name>A0A225EDQ1_9BACT</name>
<gene>
    <name evidence="5" type="ORF">FRUB_01128</name>
</gene>
<evidence type="ECO:0000259" key="3">
    <source>
        <dbReference type="Pfam" id="PF02281"/>
    </source>
</evidence>
<dbReference type="OrthoDB" id="282824at2"/>
<sequence>MNTTWVPHELATADLGDERLNARFEMLLTALGNRPHLSIPAACRGRAEIKAAYRFFAHPDVTFDAVLRPHIAASIDRVRAQTVALLVQDTTEIEQVRPAQVVVGAGPLDHARSGFLVHEMQAYTPEGTPLGTVWAEILNRTEEVPDAPQDKAKSKAYERKHTPLEDKESARWVAGLQAARAVAQDAPGVRCVCVADSESDVYECVLEPRGDRPLDWIIRAAQNRALEARPGVLVWDHLLAQPVQYTAALTIRGRNAKIGIEDRSRRQDRTARAATVEVRAATVTLRPPWRHDRVLDPVTVNVVLVREVNPPGGQPPVEWLLVTTLPIDTLDDVRTVVGYYCVRWQIEIFFRTLKSGCRIERRRFEHVDRVLPCVGLYLIVAWRTLFVCRMGREHPDQDCEAVFEPSEWKAVWVAVHREAPPDTPPRLGVMVELLATLGGDIPRKTTEPGPQAVWIGLQRMYDLAWAWDTFGPGSALHDPKPMPSPE</sequence>
<dbReference type="Gene3D" id="1.10.740.10">
    <property type="entry name" value="Transferase Inhibitor Protein From Tn5, Chain"/>
    <property type="match status" value="1"/>
</dbReference>
<dbReference type="InterPro" id="IPR012337">
    <property type="entry name" value="RNaseH-like_sf"/>
</dbReference>
<organism evidence="5 6">
    <name type="scientific">Fimbriiglobus ruber</name>
    <dbReference type="NCBI Taxonomy" id="1908690"/>
    <lineage>
        <taxon>Bacteria</taxon>
        <taxon>Pseudomonadati</taxon>
        <taxon>Planctomycetota</taxon>
        <taxon>Planctomycetia</taxon>
        <taxon>Gemmatales</taxon>
        <taxon>Gemmataceae</taxon>
        <taxon>Fimbriiglobus</taxon>
    </lineage>
</organism>
<evidence type="ECO:0000313" key="6">
    <source>
        <dbReference type="Proteomes" id="UP000214646"/>
    </source>
</evidence>
<feature type="domain" description="Transposase Tn5 dimerisation" evidence="3">
    <location>
        <begin position="379"/>
        <end position="460"/>
    </location>
</feature>
<dbReference type="InterPro" id="IPR054836">
    <property type="entry name" value="Tn5_transposase"/>
</dbReference>
<dbReference type="Pfam" id="PF14706">
    <property type="entry name" value="Tnp_DNA_bind"/>
    <property type="match status" value="1"/>
</dbReference>
<feature type="region of interest" description="Disordered" evidence="1">
    <location>
        <begin position="144"/>
        <end position="164"/>
    </location>
</feature>
<evidence type="ECO:0000259" key="2">
    <source>
        <dbReference type="Pfam" id="PF01609"/>
    </source>
</evidence>
<accession>A0A225EDQ1</accession>
<keyword evidence="6" id="KW-1185">Reference proteome</keyword>
<comment type="caution">
    <text evidence="5">The sequence shown here is derived from an EMBL/GenBank/DDBJ whole genome shotgun (WGS) entry which is preliminary data.</text>
</comment>